<dbReference type="EMBL" id="JBJUVG010000003">
    <property type="protein sequence ID" value="MFM9413490.1"/>
    <property type="molecule type" value="Genomic_DNA"/>
</dbReference>
<feature type="transmembrane region" description="Helical" evidence="1">
    <location>
        <begin position="36"/>
        <end position="56"/>
    </location>
</feature>
<keyword evidence="1" id="KW-0812">Transmembrane</keyword>
<protein>
    <submittedName>
        <fullName evidence="2">Uncharacterized protein</fullName>
    </submittedName>
</protein>
<sequence>MTTTTGIVMGFLLGLAASAIKIFLTERFFMNQPLRAGTALVLVVRILLDIGVLFAMHFQLSAMVAAAIGLTVDPIYFLTYIWRKKG</sequence>
<organism evidence="2 3">
    <name type="scientific">Peptococcus simiae</name>
    <dbReference type="NCBI Taxonomy" id="1643805"/>
    <lineage>
        <taxon>Bacteria</taxon>
        <taxon>Bacillati</taxon>
        <taxon>Bacillota</taxon>
        <taxon>Clostridia</taxon>
        <taxon>Eubacteriales</taxon>
        <taxon>Peptococcaceae</taxon>
        <taxon>Peptococcus</taxon>
    </lineage>
</organism>
<reference evidence="2 3" key="1">
    <citation type="journal article" date="2016" name="Int. J. Syst. Evol. Microbiol.">
        <title>Peptococcus simiae sp. nov., isolated from rhesus macaque faeces and emended description of the genus Peptococcus.</title>
        <authorList>
            <person name="Shkoporov A.N."/>
            <person name="Efimov B.A."/>
            <person name="Kondova I."/>
            <person name="Ouwerling B."/>
            <person name="Chaplin A.V."/>
            <person name="Shcherbakova V.A."/>
            <person name="Langermans J.A.M."/>
        </authorList>
    </citation>
    <scope>NUCLEOTIDE SEQUENCE [LARGE SCALE GENOMIC DNA]</scope>
    <source>
        <strain evidence="2 3">M108</strain>
    </source>
</reference>
<evidence type="ECO:0000313" key="3">
    <source>
        <dbReference type="Proteomes" id="UP001631949"/>
    </source>
</evidence>
<gene>
    <name evidence="2" type="ORF">ACKQTC_03825</name>
</gene>
<name>A0ABW9GYK8_9FIRM</name>
<keyword evidence="1" id="KW-1133">Transmembrane helix</keyword>
<dbReference type="Proteomes" id="UP001631949">
    <property type="component" value="Unassembled WGS sequence"/>
</dbReference>
<evidence type="ECO:0000313" key="2">
    <source>
        <dbReference type="EMBL" id="MFM9413490.1"/>
    </source>
</evidence>
<evidence type="ECO:0000256" key="1">
    <source>
        <dbReference type="SAM" id="Phobius"/>
    </source>
</evidence>
<accession>A0ABW9GYK8</accession>
<keyword evidence="1" id="KW-0472">Membrane</keyword>
<comment type="caution">
    <text evidence="2">The sequence shown here is derived from an EMBL/GenBank/DDBJ whole genome shotgun (WGS) entry which is preliminary data.</text>
</comment>
<dbReference type="RefSeq" id="WP_408977104.1">
    <property type="nucleotide sequence ID" value="NZ_JBJUVG010000003.1"/>
</dbReference>
<keyword evidence="3" id="KW-1185">Reference proteome</keyword>
<feature type="transmembrane region" description="Helical" evidence="1">
    <location>
        <begin position="62"/>
        <end position="82"/>
    </location>
</feature>
<proteinExistence type="predicted"/>
<feature type="transmembrane region" description="Helical" evidence="1">
    <location>
        <begin position="6"/>
        <end position="24"/>
    </location>
</feature>